<dbReference type="Pfam" id="PF08011">
    <property type="entry name" value="PDDEXK_9"/>
    <property type="match status" value="1"/>
</dbReference>
<dbReference type="InterPro" id="IPR012547">
    <property type="entry name" value="PDDEXK_9"/>
</dbReference>
<proteinExistence type="predicted"/>
<gene>
    <name evidence="2" type="ORF">MBCUT_13090</name>
</gene>
<dbReference type="Pfam" id="PF09820">
    <property type="entry name" value="AAA-ATPase_like"/>
    <property type="match status" value="1"/>
</dbReference>
<dbReference type="OrthoDB" id="74831at2157"/>
<dbReference type="PANTHER" id="PTHR34825:SF1">
    <property type="entry name" value="AAA-ATPASE-LIKE DOMAIN-CONTAINING PROTEIN"/>
    <property type="match status" value="1"/>
</dbReference>
<feature type="domain" description="AAA-ATPase-like" evidence="1">
    <location>
        <begin position="5"/>
        <end position="198"/>
    </location>
</feature>
<evidence type="ECO:0000313" key="3">
    <source>
        <dbReference type="Proteomes" id="UP000077275"/>
    </source>
</evidence>
<name>A0A166DP14_9EURY</name>
<protein>
    <submittedName>
        <fullName evidence="2">Putative AAA-ATPase</fullName>
    </submittedName>
</protein>
<keyword evidence="3" id="KW-1185">Reference proteome</keyword>
<evidence type="ECO:0000259" key="1">
    <source>
        <dbReference type="Pfam" id="PF09820"/>
    </source>
</evidence>
<accession>A0A166DP14</accession>
<comment type="caution">
    <text evidence="2">The sequence shown here is derived from an EMBL/GenBank/DDBJ whole genome shotgun (WGS) entry which is preliminary data.</text>
</comment>
<dbReference type="PANTHER" id="PTHR34825">
    <property type="entry name" value="CONSERVED PROTEIN, WITH A WEAK D-GALACTARATE DEHYDRATASE/ALTRONATE HYDROLASE DOMAIN"/>
    <property type="match status" value="1"/>
</dbReference>
<dbReference type="PATRIC" id="fig|47311.3.peg.1431"/>
<dbReference type="AlphaFoldDB" id="A0A166DP14"/>
<sequence>MKKLPIGIQTFREIQEENYVYIDKTKYIHKLATEGKSYFLSRPRRFGKSLLLSTIEELFNGNEKLFEGLYIYDKWDWEETYPIIHLDFTKLNFNTPKNLEKSLNTFLTKLAKDNGINLTNNELYSFRFAEIIEELYKKTNKRVVVLIDEYDKPIIDNISEKEILNGNQKILRSFYNVLKGADQYIKFIFITGISKLGKIGDFAELENLRFSKFANMSLFSSLNSLDDITLNRNFACICGYTHQDLRNNFKDYLSILKGEESLTEEETIDKINHWYDGYSWDGENKVYNPFSTLKLFKENEFSNYWFETATPELLINVLKTSNDYKEVLNPITVKQSRFKTFDCDNIDPISIFFQTGYLTITEKMIINEIIHYKLEFPNFEVESSLLDHLIDLNISEERTIERKEKIISYIEQCDNENFQKEMRAFLARIPNRIHIEREHYYQSIFLAWLYALGFETEGEMPTNIGFTDMILKEEDFTVLAEFKFSKINPKTDLPVTSYEKMLIDAIKQIKTRKYYEKYPDKKIIAIAVAFAGKQLQTQIKRIEDSLSY</sequence>
<evidence type="ECO:0000313" key="2">
    <source>
        <dbReference type="EMBL" id="KZX15805.1"/>
    </source>
</evidence>
<dbReference type="InterPro" id="IPR027417">
    <property type="entry name" value="P-loop_NTPase"/>
</dbReference>
<dbReference type="RefSeq" id="WP_067259884.1">
    <property type="nucleotide sequence ID" value="NZ_LWMW01000108.1"/>
</dbReference>
<dbReference type="Proteomes" id="UP000077275">
    <property type="component" value="Unassembled WGS sequence"/>
</dbReference>
<dbReference type="Gene3D" id="3.40.50.300">
    <property type="entry name" value="P-loop containing nucleotide triphosphate hydrolases"/>
    <property type="match status" value="1"/>
</dbReference>
<organism evidence="2 3">
    <name type="scientific">Methanobrevibacter cuticularis</name>
    <dbReference type="NCBI Taxonomy" id="47311"/>
    <lineage>
        <taxon>Archaea</taxon>
        <taxon>Methanobacteriati</taxon>
        <taxon>Methanobacteriota</taxon>
        <taxon>Methanomada group</taxon>
        <taxon>Methanobacteria</taxon>
        <taxon>Methanobacteriales</taxon>
        <taxon>Methanobacteriaceae</taxon>
        <taxon>Methanobrevibacter</taxon>
    </lineage>
</organism>
<dbReference type="STRING" id="47311.MBCUT_13090"/>
<dbReference type="SUPFAM" id="SSF52540">
    <property type="entry name" value="P-loop containing nucleoside triphosphate hydrolases"/>
    <property type="match status" value="1"/>
</dbReference>
<dbReference type="InterPro" id="IPR018631">
    <property type="entry name" value="AAA-ATPase-like_dom"/>
</dbReference>
<reference evidence="2 3" key="1">
    <citation type="submission" date="2016-04" db="EMBL/GenBank/DDBJ databases">
        <title>Genome sequence of Methanobrevibacter cuticularis DSM 11139.</title>
        <authorList>
            <person name="Poehlein A."/>
            <person name="Seedorf H."/>
            <person name="Daniel R."/>
        </authorList>
    </citation>
    <scope>NUCLEOTIDE SEQUENCE [LARGE SCALE GENOMIC DNA]</scope>
    <source>
        <strain evidence="2 3">DSM 11139</strain>
    </source>
</reference>
<dbReference type="EMBL" id="LWMW01000108">
    <property type="protein sequence ID" value="KZX15805.1"/>
    <property type="molecule type" value="Genomic_DNA"/>
</dbReference>